<dbReference type="AlphaFoldDB" id="A0A232EUH9"/>
<evidence type="ECO:0000256" key="1">
    <source>
        <dbReference type="SAM" id="MobiDB-lite"/>
    </source>
</evidence>
<organism evidence="2 3">
    <name type="scientific">Trichomalopsis sarcophagae</name>
    <dbReference type="NCBI Taxonomy" id="543379"/>
    <lineage>
        <taxon>Eukaryota</taxon>
        <taxon>Metazoa</taxon>
        <taxon>Ecdysozoa</taxon>
        <taxon>Arthropoda</taxon>
        <taxon>Hexapoda</taxon>
        <taxon>Insecta</taxon>
        <taxon>Pterygota</taxon>
        <taxon>Neoptera</taxon>
        <taxon>Endopterygota</taxon>
        <taxon>Hymenoptera</taxon>
        <taxon>Apocrita</taxon>
        <taxon>Proctotrupomorpha</taxon>
        <taxon>Chalcidoidea</taxon>
        <taxon>Pteromalidae</taxon>
        <taxon>Pteromalinae</taxon>
        <taxon>Trichomalopsis</taxon>
    </lineage>
</organism>
<dbReference type="EMBL" id="NNAY01002139">
    <property type="protein sequence ID" value="OXU21956.1"/>
    <property type="molecule type" value="Genomic_DNA"/>
</dbReference>
<reference evidence="2 3" key="1">
    <citation type="journal article" date="2017" name="Curr. Biol.">
        <title>The Evolution of Venom by Co-option of Single-Copy Genes.</title>
        <authorList>
            <person name="Martinson E.O."/>
            <person name="Mrinalini"/>
            <person name="Kelkar Y.D."/>
            <person name="Chang C.H."/>
            <person name="Werren J.H."/>
        </authorList>
    </citation>
    <scope>NUCLEOTIDE SEQUENCE [LARGE SCALE GENOMIC DNA]</scope>
    <source>
        <strain evidence="2 3">Alberta</strain>
        <tissue evidence="2">Whole body</tissue>
    </source>
</reference>
<name>A0A232EUH9_9HYME</name>
<sequence>MVTELKNSFDIFLPTRVSKLLMKDETVLKKLEEQMKSRDVYLKHLGCKKKRATIYNRRGPEGKKQQKNSSKEWQISRAVNSWNQSTQYFTRKLSDLEIKAYKITRIKKIMTRFGIKMVTELENSFDIFLPSRVSKFAGGR</sequence>
<accession>A0A232EUH9</accession>
<dbReference type="OrthoDB" id="7685400at2759"/>
<gene>
    <name evidence="2" type="ORF">TSAR_000696</name>
</gene>
<dbReference type="Proteomes" id="UP000215335">
    <property type="component" value="Unassembled WGS sequence"/>
</dbReference>
<evidence type="ECO:0000313" key="2">
    <source>
        <dbReference type="EMBL" id="OXU21956.1"/>
    </source>
</evidence>
<protein>
    <submittedName>
        <fullName evidence="2">Uncharacterized protein</fullName>
    </submittedName>
</protein>
<keyword evidence="3" id="KW-1185">Reference proteome</keyword>
<evidence type="ECO:0000313" key="3">
    <source>
        <dbReference type="Proteomes" id="UP000215335"/>
    </source>
</evidence>
<proteinExistence type="predicted"/>
<comment type="caution">
    <text evidence="2">The sequence shown here is derived from an EMBL/GenBank/DDBJ whole genome shotgun (WGS) entry which is preliminary data.</text>
</comment>
<feature type="region of interest" description="Disordered" evidence="1">
    <location>
        <begin position="53"/>
        <end position="74"/>
    </location>
</feature>